<gene>
    <name evidence="4" type="primary">NUC1</name>
    <name evidence="4" type="ORF">HK100_002416</name>
</gene>
<dbReference type="GO" id="GO:0004521">
    <property type="term" value="F:RNA endonuclease activity"/>
    <property type="evidence" value="ECO:0007669"/>
    <property type="project" value="TreeGrafter"/>
</dbReference>
<dbReference type="GO" id="GO:0005743">
    <property type="term" value="C:mitochondrial inner membrane"/>
    <property type="evidence" value="ECO:0007669"/>
    <property type="project" value="TreeGrafter"/>
</dbReference>
<reference evidence="4" key="1">
    <citation type="submission" date="2020-05" db="EMBL/GenBank/DDBJ databases">
        <title>Phylogenomic resolution of chytrid fungi.</title>
        <authorList>
            <person name="Stajich J.E."/>
            <person name="Amses K."/>
            <person name="Simmons R."/>
            <person name="Seto K."/>
            <person name="Myers J."/>
            <person name="Bonds A."/>
            <person name="Quandt C.A."/>
            <person name="Barry K."/>
            <person name="Liu P."/>
            <person name="Grigoriev I."/>
            <person name="Longcore J.E."/>
            <person name="James T.Y."/>
        </authorList>
    </citation>
    <scope>NUCLEOTIDE SEQUENCE</scope>
    <source>
        <strain evidence="4">JEL0513</strain>
    </source>
</reference>
<dbReference type="InterPro" id="IPR001604">
    <property type="entry name" value="Endo_G_ENPP1-like_dom"/>
</dbReference>
<dbReference type="InterPro" id="IPR020821">
    <property type="entry name" value="ENPP1-3/EXOG-like_nuc-like"/>
</dbReference>
<dbReference type="GO" id="GO:0000014">
    <property type="term" value="F:single-stranded DNA endodeoxyribonuclease activity"/>
    <property type="evidence" value="ECO:0007669"/>
    <property type="project" value="TreeGrafter"/>
</dbReference>
<dbReference type="InterPro" id="IPR044929">
    <property type="entry name" value="DNA/RNA_non-sp_Endonuclease_sf"/>
</dbReference>
<accession>A0AAD5SXJ2</accession>
<name>A0AAD5SXJ2_9FUNG</name>
<evidence type="ECO:0000259" key="3">
    <source>
        <dbReference type="SMART" id="SM00477"/>
    </source>
</evidence>
<sequence>MSPQTPAFNRGIWASLERFIRTKFVDAFDEVFVVTGPLYLPRFDQTDGKYYVKYEVIGRDKTVAVPTHFFKVVLGVKNGQNYVGSFVLANEGAERDTALDSFLMPIS</sequence>
<dbReference type="EMBL" id="JADGJH010001563">
    <property type="protein sequence ID" value="KAJ3112219.1"/>
    <property type="molecule type" value="Genomic_DNA"/>
</dbReference>
<evidence type="ECO:0000313" key="5">
    <source>
        <dbReference type="Proteomes" id="UP001211907"/>
    </source>
</evidence>
<dbReference type="InterPro" id="IPR044925">
    <property type="entry name" value="His-Me_finger_sf"/>
</dbReference>
<organism evidence="4 5">
    <name type="scientific">Physocladia obscura</name>
    <dbReference type="NCBI Taxonomy" id="109957"/>
    <lineage>
        <taxon>Eukaryota</taxon>
        <taxon>Fungi</taxon>
        <taxon>Fungi incertae sedis</taxon>
        <taxon>Chytridiomycota</taxon>
        <taxon>Chytridiomycota incertae sedis</taxon>
        <taxon>Chytridiomycetes</taxon>
        <taxon>Chytridiales</taxon>
        <taxon>Chytriomycetaceae</taxon>
        <taxon>Physocladia</taxon>
    </lineage>
</organism>
<keyword evidence="2" id="KW-0479">Metal-binding</keyword>
<dbReference type="InterPro" id="IPR040255">
    <property type="entry name" value="Non-specific_endonuclease"/>
</dbReference>
<keyword evidence="5" id="KW-1185">Reference proteome</keyword>
<dbReference type="AlphaFoldDB" id="A0AAD5SXJ2"/>
<dbReference type="Gene3D" id="3.40.570.10">
    <property type="entry name" value="Extracellular Endonuclease, subunit A"/>
    <property type="match status" value="1"/>
</dbReference>
<dbReference type="SMART" id="SM00477">
    <property type="entry name" value="NUC"/>
    <property type="match status" value="1"/>
</dbReference>
<dbReference type="GO" id="GO:0005634">
    <property type="term" value="C:nucleus"/>
    <property type="evidence" value="ECO:0007669"/>
    <property type="project" value="TreeGrafter"/>
</dbReference>
<dbReference type="PANTHER" id="PTHR13966:SF5">
    <property type="entry name" value="ENDONUCLEASE G, MITOCHONDRIAL"/>
    <property type="match status" value="1"/>
</dbReference>
<dbReference type="SUPFAM" id="SSF54060">
    <property type="entry name" value="His-Me finger endonucleases"/>
    <property type="match status" value="1"/>
</dbReference>
<dbReference type="GO" id="GO:0003676">
    <property type="term" value="F:nucleic acid binding"/>
    <property type="evidence" value="ECO:0007669"/>
    <property type="project" value="InterPro"/>
</dbReference>
<dbReference type="GO" id="GO:0046872">
    <property type="term" value="F:metal ion binding"/>
    <property type="evidence" value="ECO:0007669"/>
    <property type="project" value="UniProtKB-KW"/>
</dbReference>
<evidence type="ECO:0000313" key="4">
    <source>
        <dbReference type="EMBL" id="KAJ3112219.1"/>
    </source>
</evidence>
<dbReference type="GO" id="GO:0006309">
    <property type="term" value="P:apoptotic DNA fragmentation"/>
    <property type="evidence" value="ECO:0007669"/>
    <property type="project" value="TreeGrafter"/>
</dbReference>
<dbReference type="Pfam" id="PF01223">
    <property type="entry name" value="Endonuclease_NS"/>
    <property type="match status" value="1"/>
</dbReference>
<comment type="caution">
    <text evidence="4">The sequence shown here is derived from an EMBL/GenBank/DDBJ whole genome shotgun (WGS) entry which is preliminary data.</text>
</comment>
<comment type="similarity">
    <text evidence="1">Belongs to the DNA/RNA non-specific endonuclease family.</text>
</comment>
<dbReference type="PANTHER" id="PTHR13966">
    <property type="entry name" value="ENDONUCLEASE RELATED"/>
    <property type="match status" value="1"/>
</dbReference>
<protein>
    <submittedName>
        <fullName evidence="4">Nuclease</fullName>
    </submittedName>
</protein>
<evidence type="ECO:0000256" key="1">
    <source>
        <dbReference type="ARBA" id="ARBA00010052"/>
    </source>
</evidence>
<proteinExistence type="inferred from homology"/>
<feature type="domain" description="ENPP1-3/EXOG-like endonuclease/phosphodiesterase" evidence="3">
    <location>
        <begin position="1"/>
        <end position="107"/>
    </location>
</feature>
<feature type="binding site" evidence="2">
    <location>
        <position position="9"/>
    </location>
    <ligand>
        <name>Mg(2+)</name>
        <dbReference type="ChEBI" id="CHEBI:18420"/>
        <note>catalytic</note>
    </ligand>
</feature>
<evidence type="ECO:0000256" key="2">
    <source>
        <dbReference type="PIRSR" id="PIRSR640255-2"/>
    </source>
</evidence>
<dbReference type="Proteomes" id="UP001211907">
    <property type="component" value="Unassembled WGS sequence"/>
</dbReference>
<feature type="non-terminal residue" evidence="4">
    <location>
        <position position="107"/>
    </location>
</feature>